<sequence>MKFVKFVPALVASVVLTACSTASDVVSSTADAVTKTTETVVDNVSKTAKKVSDKLNMSTKSVVYQCQNKTVVSAAYVFEGKSATSVTLMVGKQPIGNLALDENAPNPMTFASKDYRWHTDESFSLENFDKSSSVMLFKIGKDSDEILAKNCKINVSETKILNKTN</sequence>
<evidence type="ECO:0000313" key="3">
    <source>
        <dbReference type="Proteomes" id="UP000188820"/>
    </source>
</evidence>
<gene>
    <name evidence="2" type="ORF">BKG89_06965</name>
</gene>
<proteinExistence type="predicted"/>
<dbReference type="PROSITE" id="PS51257">
    <property type="entry name" value="PROKAR_LIPOPROTEIN"/>
    <property type="match status" value="1"/>
</dbReference>
<keyword evidence="3" id="KW-1185">Reference proteome</keyword>
<dbReference type="RefSeq" id="WP_077463482.1">
    <property type="nucleotide sequence ID" value="NZ_MLAA01000028.1"/>
</dbReference>
<evidence type="ECO:0008006" key="4">
    <source>
        <dbReference type="Google" id="ProtNLM"/>
    </source>
</evidence>
<accession>A0ABX3KX52</accession>
<feature type="signal peptide" evidence="1">
    <location>
        <begin position="1"/>
        <end position="22"/>
    </location>
</feature>
<organism evidence="2 3">
    <name type="scientific">Rodentibacter caecimuris</name>
    <dbReference type="NCBI Taxonomy" id="1796644"/>
    <lineage>
        <taxon>Bacteria</taxon>
        <taxon>Pseudomonadati</taxon>
        <taxon>Pseudomonadota</taxon>
        <taxon>Gammaproteobacteria</taxon>
        <taxon>Pasteurellales</taxon>
        <taxon>Pasteurellaceae</taxon>
        <taxon>Rodentibacter</taxon>
    </lineage>
</organism>
<dbReference type="EMBL" id="MLAA01000028">
    <property type="protein sequence ID" value="OOF69412.1"/>
    <property type="molecule type" value="Genomic_DNA"/>
</dbReference>
<evidence type="ECO:0000313" key="2">
    <source>
        <dbReference type="EMBL" id="OOF69412.1"/>
    </source>
</evidence>
<keyword evidence="1" id="KW-0732">Signal</keyword>
<name>A0ABX3KX52_9PAST</name>
<protein>
    <recommendedName>
        <fullName evidence="4">C-type lysozyme inhibitor domain-containing protein</fullName>
    </recommendedName>
</protein>
<comment type="caution">
    <text evidence="2">The sequence shown here is derived from an EMBL/GenBank/DDBJ whole genome shotgun (WGS) entry which is preliminary data.</text>
</comment>
<dbReference type="Proteomes" id="UP000188820">
    <property type="component" value="Unassembled WGS sequence"/>
</dbReference>
<reference evidence="2 3" key="1">
    <citation type="submission" date="2016-10" db="EMBL/GenBank/DDBJ databases">
        <title>Rodentibacter gen. nov. and new species.</title>
        <authorList>
            <person name="Christensen H."/>
        </authorList>
    </citation>
    <scope>NUCLEOTIDE SEQUENCE [LARGE SCALE GENOMIC DNA]</scope>
    <source>
        <strain evidence="2 3">1998236014</strain>
    </source>
</reference>
<evidence type="ECO:0000256" key="1">
    <source>
        <dbReference type="SAM" id="SignalP"/>
    </source>
</evidence>
<feature type="chain" id="PRO_5046640103" description="C-type lysozyme inhibitor domain-containing protein" evidence="1">
    <location>
        <begin position="23"/>
        <end position="165"/>
    </location>
</feature>